<dbReference type="AlphaFoldDB" id="A0A9P9F9T0"/>
<dbReference type="Proteomes" id="UP000738349">
    <property type="component" value="Unassembled WGS sequence"/>
</dbReference>
<feature type="transmembrane region" description="Helical" evidence="5">
    <location>
        <begin position="124"/>
        <end position="146"/>
    </location>
</feature>
<evidence type="ECO:0000256" key="5">
    <source>
        <dbReference type="SAM" id="Phobius"/>
    </source>
</evidence>
<evidence type="ECO:0000256" key="1">
    <source>
        <dbReference type="ARBA" id="ARBA00004429"/>
    </source>
</evidence>
<keyword evidence="5" id="KW-0472">Membrane</keyword>
<feature type="transmembrane region" description="Helical" evidence="5">
    <location>
        <begin position="12"/>
        <end position="33"/>
    </location>
</feature>
<keyword evidence="3" id="KW-0325">Glycoprotein</keyword>
<name>A0A9P9F9T0_9HYPO</name>
<feature type="transmembrane region" description="Helical" evidence="5">
    <location>
        <begin position="45"/>
        <end position="62"/>
    </location>
</feature>
<keyword evidence="5" id="KW-0812">Transmembrane</keyword>
<feature type="compositionally biased region" description="Polar residues" evidence="4">
    <location>
        <begin position="310"/>
        <end position="340"/>
    </location>
</feature>
<feature type="transmembrane region" description="Helical" evidence="5">
    <location>
        <begin position="255"/>
        <end position="279"/>
    </location>
</feature>
<feature type="transmembrane region" description="Helical" evidence="5">
    <location>
        <begin position="771"/>
        <end position="793"/>
    </location>
</feature>
<comment type="caution">
    <text evidence="7">The sequence shown here is derived from an EMBL/GenBank/DDBJ whole genome shotgun (WGS) entry which is preliminary data.</text>
</comment>
<keyword evidence="8" id="KW-1185">Reference proteome</keyword>
<evidence type="ECO:0000256" key="3">
    <source>
        <dbReference type="ARBA" id="ARBA00023180"/>
    </source>
</evidence>
<feature type="transmembrane region" description="Helical" evidence="5">
    <location>
        <begin position="458"/>
        <end position="476"/>
    </location>
</feature>
<organism evidence="7 8">
    <name type="scientific">Dactylonectria macrodidyma</name>
    <dbReference type="NCBI Taxonomy" id="307937"/>
    <lineage>
        <taxon>Eukaryota</taxon>
        <taxon>Fungi</taxon>
        <taxon>Dikarya</taxon>
        <taxon>Ascomycota</taxon>
        <taxon>Pezizomycotina</taxon>
        <taxon>Sordariomycetes</taxon>
        <taxon>Hypocreomycetidae</taxon>
        <taxon>Hypocreales</taxon>
        <taxon>Nectriaceae</taxon>
        <taxon>Dactylonectria</taxon>
    </lineage>
</organism>
<reference evidence="7" key="1">
    <citation type="journal article" date="2021" name="Nat. Commun.">
        <title>Genetic determinants of endophytism in the Arabidopsis root mycobiome.</title>
        <authorList>
            <person name="Mesny F."/>
            <person name="Miyauchi S."/>
            <person name="Thiergart T."/>
            <person name="Pickel B."/>
            <person name="Atanasova L."/>
            <person name="Karlsson M."/>
            <person name="Huettel B."/>
            <person name="Barry K.W."/>
            <person name="Haridas S."/>
            <person name="Chen C."/>
            <person name="Bauer D."/>
            <person name="Andreopoulos W."/>
            <person name="Pangilinan J."/>
            <person name="LaButti K."/>
            <person name="Riley R."/>
            <person name="Lipzen A."/>
            <person name="Clum A."/>
            <person name="Drula E."/>
            <person name="Henrissat B."/>
            <person name="Kohler A."/>
            <person name="Grigoriev I.V."/>
            <person name="Martin F.M."/>
            <person name="Hacquard S."/>
        </authorList>
    </citation>
    <scope>NUCLEOTIDE SEQUENCE</scope>
    <source>
        <strain evidence="7">MPI-CAGE-AT-0147</strain>
    </source>
</reference>
<feature type="region of interest" description="Disordered" evidence="4">
    <location>
        <begin position="310"/>
        <end position="364"/>
    </location>
</feature>
<proteinExistence type="predicted"/>
<dbReference type="EMBL" id="JAGMUV010000005">
    <property type="protein sequence ID" value="KAH7155921.1"/>
    <property type="molecule type" value="Genomic_DNA"/>
</dbReference>
<feature type="transmembrane region" description="Helical" evidence="5">
    <location>
        <begin position="605"/>
        <end position="627"/>
    </location>
</feature>
<feature type="transmembrane region" description="Helical" evidence="5">
    <location>
        <begin position="738"/>
        <end position="759"/>
    </location>
</feature>
<feature type="transmembrane region" description="Helical" evidence="5">
    <location>
        <begin position="170"/>
        <end position="193"/>
    </location>
</feature>
<feature type="transmembrane region" description="Helical" evidence="5">
    <location>
        <begin position="205"/>
        <end position="226"/>
    </location>
</feature>
<accession>A0A9P9F9T0</accession>
<dbReference type="InterPro" id="IPR011701">
    <property type="entry name" value="MFS"/>
</dbReference>
<feature type="transmembrane region" description="Helical" evidence="5">
    <location>
        <begin position="659"/>
        <end position="678"/>
    </location>
</feature>
<feature type="domain" description="Rhodopsin" evidence="6">
    <location>
        <begin position="30"/>
        <end position="281"/>
    </location>
</feature>
<feature type="transmembrane region" description="Helical" evidence="5">
    <location>
        <begin position="709"/>
        <end position="731"/>
    </location>
</feature>
<evidence type="ECO:0000259" key="6">
    <source>
        <dbReference type="Pfam" id="PF20684"/>
    </source>
</evidence>
<keyword evidence="2" id="KW-1003">Cell membrane</keyword>
<feature type="transmembrane region" description="Helical" evidence="5">
    <location>
        <begin position="516"/>
        <end position="538"/>
    </location>
</feature>
<keyword evidence="5" id="KW-1133">Transmembrane helix</keyword>
<dbReference type="PANTHER" id="PTHR43702:SF13">
    <property type="entry name" value="MONOSACCHARIDE TRANSPORTER, PUTATIVE (AFU_ORTHOLOGUE AFUA_4G06630)-RELATED"/>
    <property type="match status" value="1"/>
</dbReference>
<evidence type="ECO:0000256" key="4">
    <source>
        <dbReference type="SAM" id="MobiDB-lite"/>
    </source>
</evidence>
<dbReference type="PANTHER" id="PTHR43702">
    <property type="entry name" value="L-FUCOSE-PROTON SYMPORTER"/>
    <property type="match status" value="1"/>
</dbReference>
<sequence length="822" mass="87941">MLFDTDTRSRAIFISVTVTFVIASVFAAGRLISRFGIVKRHGWDDYAFIIAWILAFGVSFAVDFSRSKGFGLYDDNVPGDWEAPLLRTQNTAIVMFIPALMAAKISILLLYLDIARQSQKFLRVGSYVTLAVVSVGGGALTMITAFRCRPVQAAYNLATQSPSCIPFQSIWLTAWPINMATELAILVLPIPALTTLPLTPLRKSAVILSFVLGVVSIGVIDVARIYSLQLAVIDSEQATGLPPGSPDLSANASMALLWSAVEVNTAIIGASIPTLTPVIKRLTPSKALHLATRGSTRAFLLLFSSQRESRNSPSLNPLTHQNNQETGCGSGVTQASTAPTLTGDLEPQLNGGAPQQPLASDPSREHQHSVYFGFISMERPKCIVDISGSESVKYCLIINILLFLNGFTYVMLFSINGSLPIVKTRTQAIGMASASYIGAGIFSPSIGYVVLRHAGLKATIATSLAILCVGTLIFWPCGAVGSYPGFIVCNILVGASLGMMEIAADTFNSLCGPPKYAVVRVLLGTGVEGVGGTLSSVIAEKILSIDVDDSHNLVALQWAYLGIALFTVFLGLLYWYVPLPQVKDSDLRTRPDILWVEPSKKYLDVLPVIFTTLGVAVLSAFCSAGALSSLRNFIGNVLSSVSINTKTTPKLAISDFQTSLSAVYASGHFLLAFLCLLIPPRVILLLVYGCGITLAVLIFSFQFPSAASIQPITLAFSILEGPIPNLVFAIALRGLGSWTGLACCLLVSGGSLGACIWPWVMLTVSRGNSAQFTFCVVVALFAVGSIFPLYLNLVRSAHSRERPPVWEAVTTAVRQHVSQLQV</sequence>
<feature type="transmembrane region" description="Helical" evidence="5">
    <location>
        <begin position="92"/>
        <end position="112"/>
    </location>
</feature>
<dbReference type="GO" id="GO:0022857">
    <property type="term" value="F:transmembrane transporter activity"/>
    <property type="evidence" value="ECO:0007669"/>
    <property type="project" value="InterPro"/>
</dbReference>
<feature type="transmembrane region" description="Helical" evidence="5">
    <location>
        <begin position="558"/>
        <end position="577"/>
    </location>
</feature>
<dbReference type="Pfam" id="PF07690">
    <property type="entry name" value="MFS_1"/>
    <property type="match status" value="1"/>
</dbReference>
<evidence type="ECO:0000313" key="8">
    <source>
        <dbReference type="Proteomes" id="UP000738349"/>
    </source>
</evidence>
<dbReference type="SUPFAM" id="SSF103473">
    <property type="entry name" value="MFS general substrate transporter"/>
    <property type="match status" value="1"/>
</dbReference>
<gene>
    <name evidence="7" type="ORF">EDB81DRAFT_785789</name>
</gene>
<dbReference type="InterPro" id="IPR050375">
    <property type="entry name" value="MFS_TsgA-like"/>
</dbReference>
<feature type="transmembrane region" description="Helical" evidence="5">
    <location>
        <begin position="428"/>
        <end position="451"/>
    </location>
</feature>
<comment type="subcellular location">
    <subcellularLocation>
        <location evidence="1">Cell inner membrane</location>
        <topology evidence="1">Multi-pass membrane protein</topology>
    </subcellularLocation>
</comment>
<evidence type="ECO:0000313" key="7">
    <source>
        <dbReference type="EMBL" id="KAH7155921.1"/>
    </source>
</evidence>
<dbReference type="InterPro" id="IPR049326">
    <property type="entry name" value="Rhodopsin_dom_fungi"/>
</dbReference>
<dbReference type="Gene3D" id="1.20.1250.20">
    <property type="entry name" value="MFS general substrate transporter like domains"/>
    <property type="match status" value="2"/>
</dbReference>
<protein>
    <submittedName>
        <fullName evidence="7">Major facilitator superfamily domain-containing protein</fullName>
    </submittedName>
</protein>
<dbReference type="GO" id="GO:0005886">
    <property type="term" value="C:plasma membrane"/>
    <property type="evidence" value="ECO:0007669"/>
    <property type="project" value="UniProtKB-SubCell"/>
</dbReference>
<feature type="transmembrane region" description="Helical" evidence="5">
    <location>
        <begin position="396"/>
        <end position="416"/>
    </location>
</feature>
<feature type="transmembrane region" description="Helical" evidence="5">
    <location>
        <begin position="482"/>
        <end position="504"/>
    </location>
</feature>
<dbReference type="InterPro" id="IPR036259">
    <property type="entry name" value="MFS_trans_sf"/>
</dbReference>
<dbReference type="Pfam" id="PF20684">
    <property type="entry name" value="Fung_rhodopsin"/>
    <property type="match status" value="1"/>
</dbReference>
<feature type="transmembrane region" description="Helical" evidence="5">
    <location>
        <begin position="685"/>
        <end position="703"/>
    </location>
</feature>
<dbReference type="OrthoDB" id="546893at2759"/>
<evidence type="ECO:0000256" key="2">
    <source>
        <dbReference type="ARBA" id="ARBA00022475"/>
    </source>
</evidence>